<dbReference type="GO" id="GO:0005657">
    <property type="term" value="C:replication fork"/>
    <property type="evidence" value="ECO:0007669"/>
    <property type="project" value="TreeGrafter"/>
</dbReference>
<dbReference type="GO" id="GO:0003697">
    <property type="term" value="F:single-stranded DNA binding"/>
    <property type="evidence" value="ECO:0007669"/>
    <property type="project" value="TreeGrafter"/>
</dbReference>
<dbReference type="EMBL" id="CAJPEV010004171">
    <property type="protein sequence ID" value="CAG0901316.1"/>
    <property type="molecule type" value="Genomic_DNA"/>
</dbReference>
<name>A0A7R9ADQ5_9CRUS</name>
<evidence type="ECO:0000256" key="2">
    <source>
        <dbReference type="ARBA" id="ARBA00023242"/>
    </source>
</evidence>
<evidence type="ECO:0000256" key="1">
    <source>
        <dbReference type="ARBA" id="ARBA00004123"/>
    </source>
</evidence>
<dbReference type="OrthoDB" id="336321at2759"/>
<evidence type="ECO:0000313" key="4">
    <source>
        <dbReference type="Proteomes" id="UP000677054"/>
    </source>
</evidence>
<gene>
    <name evidence="3" type="ORF">DSTB1V02_LOCUS11932</name>
</gene>
<dbReference type="AlphaFoldDB" id="A0A7R9ADQ5"/>
<accession>A0A7R9ADQ5</accession>
<dbReference type="GO" id="GO:0005815">
    <property type="term" value="C:microtubule organizing center"/>
    <property type="evidence" value="ECO:0007669"/>
    <property type="project" value="TreeGrafter"/>
</dbReference>
<dbReference type="GO" id="GO:0000400">
    <property type="term" value="F:four-way junction DNA binding"/>
    <property type="evidence" value="ECO:0007669"/>
    <property type="project" value="TreeGrafter"/>
</dbReference>
<dbReference type="GO" id="GO:0000724">
    <property type="term" value="P:double-strand break repair via homologous recombination"/>
    <property type="evidence" value="ECO:0007669"/>
    <property type="project" value="TreeGrafter"/>
</dbReference>
<dbReference type="InterPro" id="IPR051988">
    <property type="entry name" value="HRR_RAD51_Paralog"/>
</dbReference>
<dbReference type="GO" id="GO:0033063">
    <property type="term" value="C:Rad51B-Rad51C-Rad51D-XRCC2 complex"/>
    <property type="evidence" value="ECO:0007669"/>
    <property type="project" value="TreeGrafter"/>
</dbReference>
<keyword evidence="2" id="KW-0539">Nucleus</keyword>
<dbReference type="EMBL" id="LR903688">
    <property type="protein sequence ID" value="CAD7252173.1"/>
    <property type="molecule type" value="Genomic_DNA"/>
</dbReference>
<sequence>MVLRHLGQKEAKQFVASAAAVKHQVACLKVYTGEELLKASAAAVKHQVACLKVYTGEELLKVLMSLDELLNEQREKFYSSLRLLVIDSLPGCLAPSLGKSVEGWAIMNKITSMLKKFSALHHVCILITNHLVHMMEKEAEEESSMEIPVTLGHPPIKTRWQVKAALGRFWLHVPSTRLMLNRPQNNESVTLTVLKSNRVKVRETGLCLSDQGIT</sequence>
<organism evidence="3">
    <name type="scientific">Darwinula stevensoni</name>
    <dbReference type="NCBI Taxonomy" id="69355"/>
    <lineage>
        <taxon>Eukaryota</taxon>
        <taxon>Metazoa</taxon>
        <taxon>Ecdysozoa</taxon>
        <taxon>Arthropoda</taxon>
        <taxon>Crustacea</taxon>
        <taxon>Oligostraca</taxon>
        <taxon>Ostracoda</taxon>
        <taxon>Podocopa</taxon>
        <taxon>Podocopida</taxon>
        <taxon>Darwinulocopina</taxon>
        <taxon>Darwinuloidea</taxon>
        <taxon>Darwinulidae</taxon>
        <taxon>Darwinula</taxon>
    </lineage>
</organism>
<reference evidence="3" key="1">
    <citation type="submission" date="2020-11" db="EMBL/GenBank/DDBJ databases">
        <authorList>
            <person name="Tran Van P."/>
        </authorList>
    </citation>
    <scope>NUCLEOTIDE SEQUENCE</scope>
</reference>
<protein>
    <submittedName>
        <fullName evidence="3">Uncharacterized protein</fullName>
    </submittedName>
</protein>
<dbReference type="Gene3D" id="3.40.50.300">
    <property type="entry name" value="P-loop containing nucleotide triphosphate hydrolases"/>
    <property type="match status" value="1"/>
</dbReference>
<dbReference type="GO" id="GO:0008094">
    <property type="term" value="F:ATP-dependent activity, acting on DNA"/>
    <property type="evidence" value="ECO:0007669"/>
    <property type="project" value="TreeGrafter"/>
</dbReference>
<dbReference type="SUPFAM" id="SSF52540">
    <property type="entry name" value="P-loop containing nucleoside triphosphate hydrolases"/>
    <property type="match status" value="1"/>
</dbReference>
<dbReference type="Proteomes" id="UP000677054">
    <property type="component" value="Unassembled WGS sequence"/>
</dbReference>
<dbReference type="InterPro" id="IPR027417">
    <property type="entry name" value="P-loop_NTPase"/>
</dbReference>
<comment type="subcellular location">
    <subcellularLocation>
        <location evidence="1">Nucleus</location>
    </subcellularLocation>
</comment>
<dbReference type="GO" id="GO:0007131">
    <property type="term" value="P:reciprocal meiotic recombination"/>
    <property type="evidence" value="ECO:0007669"/>
    <property type="project" value="TreeGrafter"/>
</dbReference>
<dbReference type="PANTHER" id="PTHR46457">
    <property type="entry name" value="DNA REPAIR PROTEIN RAD51 HOMOLOG 4"/>
    <property type="match status" value="1"/>
</dbReference>
<dbReference type="PANTHER" id="PTHR46457:SF1">
    <property type="entry name" value="DNA REPAIR PROTEIN RAD51 HOMOLOG 4"/>
    <property type="match status" value="1"/>
</dbReference>
<dbReference type="GO" id="GO:0000723">
    <property type="term" value="P:telomere maintenance"/>
    <property type="evidence" value="ECO:0007669"/>
    <property type="project" value="TreeGrafter"/>
</dbReference>
<dbReference type="GO" id="GO:0042148">
    <property type="term" value="P:DNA strand invasion"/>
    <property type="evidence" value="ECO:0007669"/>
    <property type="project" value="TreeGrafter"/>
</dbReference>
<keyword evidence="4" id="KW-1185">Reference proteome</keyword>
<proteinExistence type="predicted"/>
<evidence type="ECO:0000313" key="3">
    <source>
        <dbReference type="EMBL" id="CAD7252173.1"/>
    </source>
</evidence>